<dbReference type="EMBL" id="JAUJFL010000005">
    <property type="protein sequence ID" value="KAK2603037.1"/>
    <property type="molecule type" value="Genomic_DNA"/>
</dbReference>
<dbReference type="Proteomes" id="UP001265746">
    <property type="component" value="Unassembled WGS sequence"/>
</dbReference>
<name>A0AAD9W390_PHOAM</name>
<feature type="signal peptide" evidence="1">
    <location>
        <begin position="1"/>
        <end position="23"/>
    </location>
</feature>
<proteinExistence type="predicted"/>
<evidence type="ECO:0000313" key="2">
    <source>
        <dbReference type="EMBL" id="KAK2603037.1"/>
    </source>
</evidence>
<comment type="caution">
    <text evidence="2">The sequence shown here is derived from an EMBL/GenBank/DDBJ whole genome shotgun (WGS) entry which is preliminary data.</text>
</comment>
<keyword evidence="3" id="KW-1185">Reference proteome</keyword>
<accession>A0AAD9W390</accession>
<organism evidence="2 3">
    <name type="scientific">Phomopsis amygdali</name>
    <name type="common">Fusicoccum amygdali</name>
    <dbReference type="NCBI Taxonomy" id="1214568"/>
    <lineage>
        <taxon>Eukaryota</taxon>
        <taxon>Fungi</taxon>
        <taxon>Dikarya</taxon>
        <taxon>Ascomycota</taxon>
        <taxon>Pezizomycotina</taxon>
        <taxon>Sordariomycetes</taxon>
        <taxon>Sordariomycetidae</taxon>
        <taxon>Diaporthales</taxon>
        <taxon>Diaporthaceae</taxon>
        <taxon>Diaporthe</taxon>
    </lineage>
</organism>
<evidence type="ECO:0000256" key="1">
    <source>
        <dbReference type="SAM" id="SignalP"/>
    </source>
</evidence>
<protein>
    <submittedName>
        <fullName evidence="2">Uncharacterized protein</fullName>
    </submittedName>
</protein>
<gene>
    <name evidence="2" type="ORF">N8I77_009522</name>
</gene>
<evidence type="ECO:0000313" key="3">
    <source>
        <dbReference type="Proteomes" id="UP001265746"/>
    </source>
</evidence>
<keyword evidence="1" id="KW-0732">Signal</keyword>
<dbReference type="AlphaFoldDB" id="A0AAD9W390"/>
<reference evidence="2" key="1">
    <citation type="submission" date="2023-06" db="EMBL/GenBank/DDBJ databases">
        <authorList>
            <person name="Noh H."/>
        </authorList>
    </citation>
    <scope>NUCLEOTIDE SEQUENCE</scope>
    <source>
        <strain evidence="2">DUCC20226</strain>
    </source>
</reference>
<feature type="chain" id="PRO_5042191519" evidence="1">
    <location>
        <begin position="24"/>
        <end position="245"/>
    </location>
</feature>
<sequence length="245" mass="25983">MTSLRSYLAPAALYAALLPAVSANFGNSFYLGPWDGDAYITKATYSLTAPAVIQDYDTSDTSDTSLWVAIWIGVQPNVADVSQANLVQPLLNWCADQTSCGCDASATEWCVTASTYTPEGQTGNAYVAVPADAKLDFEIAVNADTKKIDQTVTLNGKVVSQLSDSQGMKPQIIYSANECSTSGCGTLPDFSWDNVTITLSEAKSDFGTLISYNGASSDGLKTTDGGITWHADSISMGKDTDWSIE</sequence>